<evidence type="ECO:0000313" key="4">
    <source>
        <dbReference type="Proteomes" id="UP000292082"/>
    </source>
</evidence>
<reference evidence="3 4" key="1">
    <citation type="submission" date="2019-01" db="EMBL/GenBank/DDBJ databases">
        <title>Draft genome sequences of three monokaryotic isolates of the white-rot basidiomycete fungus Dichomitus squalens.</title>
        <authorList>
            <consortium name="DOE Joint Genome Institute"/>
            <person name="Lopez S.C."/>
            <person name="Andreopoulos B."/>
            <person name="Pangilinan J."/>
            <person name="Lipzen A."/>
            <person name="Riley R."/>
            <person name="Ahrendt S."/>
            <person name="Ng V."/>
            <person name="Barry K."/>
            <person name="Daum C."/>
            <person name="Grigoriev I.V."/>
            <person name="Hilden K.S."/>
            <person name="Makela M.R."/>
            <person name="de Vries R.P."/>
        </authorList>
    </citation>
    <scope>NUCLEOTIDE SEQUENCE [LARGE SCALE GENOMIC DNA]</scope>
    <source>
        <strain evidence="3 4">CBS 464.89</strain>
    </source>
</reference>
<organism evidence="3 4">
    <name type="scientific">Dichomitus squalens</name>
    <dbReference type="NCBI Taxonomy" id="114155"/>
    <lineage>
        <taxon>Eukaryota</taxon>
        <taxon>Fungi</taxon>
        <taxon>Dikarya</taxon>
        <taxon>Basidiomycota</taxon>
        <taxon>Agaricomycotina</taxon>
        <taxon>Agaricomycetes</taxon>
        <taxon>Polyporales</taxon>
        <taxon>Polyporaceae</taxon>
        <taxon>Dichomitus</taxon>
    </lineage>
</organism>
<dbReference type="STRING" id="114155.A0A4Q9PJK0"/>
<accession>A0A4Q9PJK0</accession>
<dbReference type="AlphaFoldDB" id="A0A4Q9PJK0"/>
<feature type="compositionally biased region" description="Pro residues" evidence="1">
    <location>
        <begin position="202"/>
        <end position="211"/>
    </location>
</feature>
<protein>
    <submittedName>
        <fullName evidence="3">Uncharacterized protein</fullName>
    </submittedName>
</protein>
<sequence length="211" mass="23226">MLVDSDWVTVITALAVHQVFRKIDTYSTLFHAIFLLCPPVLITYFVTDATSSSIYQRTLVSCYGVFYLALALSIVAYRLSPSHPLARYPGPFWYRTSSFCHAFLSVSGQRNTYLKALHERYGDVVRTGPNELSIRDRSATTKLASLPKGSMYIGAFLGQIFPLVGISTVEFDRRRTRSTPAGLEPRTWPSSAETGMGATSPSPTPSGPSDG</sequence>
<evidence type="ECO:0000256" key="1">
    <source>
        <dbReference type="SAM" id="MobiDB-lite"/>
    </source>
</evidence>
<dbReference type="EMBL" id="ML145192">
    <property type="protein sequence ID" value="TBU54283.1"/>
    <property type="molecule type" value="Genomic_DNA"/>
</dbReference>
<evidence type="ECO:0000313" key="3">
    <source>
        <dbReference type="EMBL" id="TBU54283.1"/>
    </source>
</evidence>
<feature type="transmembrane region" description="Helical" evidence="2">
    <location>
        <begin position="59"/>
        <end position="79"/>
    </location>
</feature>
<keyword evidence="4" id="KW-1185">Reference proteome</keyword>
<feature type="transmembrane region" description="Helical" evidence="2">
    <location>
        <begin position="151"/>
        <end position="169"/>
    </location>
</feature>
<dbReference type="Proteomes" id="UP000292082">
    <property type="component" value="Unassembled WGS sequence"/>
</dbReference>
<evidence type="ECO:0000256" key="2">
    <source>
        <dbReference type="SAM" id="Phobius"/>
    </source>
</evidence>
<keyword evidence="2" id="KW-0472">Membrane</keyword>
<keyword evidence="2" id="KW-1133">Transmembrane helix</keyword>
<name>A0A4Q9PJK0_9APHY</name>
<gene>
    <name evidence="3" type="ORF">BD310DRAFT_82387</name>
</gene>
<proteinExistence type="predicted"/>
<feature type="transmembrane region" description="Helical" evidence="2">
    <location>
        <begin position="29"/>
        <end position="47"/>
    </location>
</feature>
<keyword evidence="2" id="KW-0812">Transmembrane</keyword>
<feature type="region of interest" description="Disordered" evidence="1">
    <location>
        <begin position="175"/>
        <end position="211"/>
    </location>
</feature>